<evidence type="ECO:0000256" key="1">
    <source>
        <dbReference type="ARBA" id="ARBA00004752"/>
    </source>
</evidence>
<dbReference type="EMBL" id="PDKM01000002">
    <property type="protein sequence ID" value="RXK10542.1"/>
    <property type="molecule type" value="Genomic_DNA"/>
</dbReference>
<dbReference type="EMBL" id="CP031217">
    <property type="protein sequence ID" value="AXH12534.1"/>
    <property type="molecule type" value="Genomic_DNA"/>
</dbReference>
<dbReference type="InterPro" id="IPR036366">
    <property type="entry name" value="PGBDSf"/>
</dbReference>
<dbReference type="GO" id="GO:0071555">
    <property type="term" value="P:cell wall organization"/>
    <property type="evidence" value="ECO:0007669"/>
    <property type="project" value="UniProtKB-UniRule"/>
</dbReference>
<dbReference type="InterPro" id="IPR036365">
    <property type="entry name" value="PGBD-like_sf"/>
</dbReference>
<dbReference type="Pfam" id="PF01471">
    <property type="entry name" value="PG_binding_1"/>
    <property type="match status" value="1"/>
</dbReference>
<dbReference type="InterPro" id="IPR038063">
    <property type="entry name" value="Transpep_catalytic_dom"/>
</dbReference>
<evidence type="ECO:0000256" key="4">
    <source>
        <dbReference type="ARBA" id="ARBA00022960"/>
    </source>
</evidence>
<organism evidence="10 12">
    <name type="scientific">Halarcobacter bivalviorum</name>
    <dbReference type="NCBI Taxonomy" id="663364"/>
    <lineage>
        <taxon>Bacteria</taxon>
        <taxon>Pseudomonadati</taxon>
        <taxon>Campylobacterota</taxon>
        <taxon>Epsilonproteobacteria</taxon>
        <taxon>Campylobacterales</taxon>
        <taxon>Arcobacteraceae</taxon>
        <taxon>Halarcobacter</taxon>
    </lineage>
</organism>
<keyword evidence="6 7" id="KW-0961">Cell wall biogenesis/degradation</keyword>
<proteinExistence type="inferred from homology"/>
<reference evidence="10 12" key="1">
    <citation type="submission" date="2017-10" db="EMBL/GenBank/DDBJ databases">
        <title>Genomics of the genus Arcobacter.</title>
        <authorList>
            <person name="Perez-Cataluna A."/>
            <person name="Figueras M.J."/>
        </authorList>
    </citation>
    <scope>NUCLEOTIDE SEQUENCE [LARGE SCALE GENOMIC DNA]</scope>
    <source>
        <strain evidence="10 12">CECT 7835</strain>
    </source>
</reference>
<name>A0AAX2A8H1_9BACT</name>
<dbReference type="Gene3D" id="1.10.101.10">
    <property type="entry name" value="PGBD-like superfamily/PGBD"/>
    <property type="match status" value="1"/>
</dbReference>
<dbReference type="Pfam" id="PF20142">
    <property type="entry name" value="Scaffold"/>
    <property type="match status" value="1"/>
</dbReference>
<dbReference type="KEGG" id="hbv:ABIV_1541"/>
<dbReference type="Pfam" id="PF03734">
    <property type="entry name" value="YkuD"/>
    <property type="match status" value="1"/>
</dbReference>
<dbReference type="PROSITE" id="PS52029">
    <property type="entry name" value="LD_TPASE"/>
    <property type="match status" value="1"/>
</dbReference>
<dbReference type="CDD" id="cd16913">
    <property type="entry name" value="YkuD_like"/>
    <property type="match status" value="1"/>
</dbReference>
<keyword evidence="3" id="KW-0808">Transferase</keyword>
<dbReference type="Gene3D" id="2.40.440.10">
    <property type="entry name" value="L,D-transpeptidase catalytic domain-like"/>
    <property type="match status" value="1"/>
</dbReference>
<dbReference type="SUPFAM" id="SSF47090">
    <property type="entry name" value="PGBD-like"/>
    <property type="match status" value="1"/>
</dbReference>
<dbReference type="Proteomes" id="UP000253850">
    <property type="component" value="Chromosome"/>
</dbReference>
<dbReference type="PANTHER" id="PTHR41533:SF2">
    <property type="entry name" value="BLR7131 PROTEIN"/>
    <property type="match status" value="1"/>
</dbReference>
<comment type="pathway">
    <text evidence="1 7">Cell wall biogenesis; peptidoglycan biosynthesis.</text>
</comment>
<feature type="active site" description="Proton donor/acceptor" evidence="7">
    <location>
        <position position="448"/>
    </location>
</feature>
<dbReference type="InterPro" id="IPR002477">
    <property type="entry name" value="Peptidoglycan-bd-like"/>
</dbReference>
<keyword evidence="5 7" id="KW-0573">Peptidoglycan synthesis</keyword>
<dbReference type="Proteomes" id="UP000289193">
    <property type="component" value="Unassembled WGS sequence"/>
</dbReference>
<evidence type="ECO:0000313" key="10">
    <source>
        <dbReference type="EMBL" id="RXK10542.1"/>
    </source>
</evidence>
<dbReference type="GO" id="GO:0004180">
    <property type="term" value="F:carboxypeptidase activity"/>
    <property type="evidence" value="ECO:0007669"/>
    <property type="project" value="UniProtKB-ARBA"/>
</dbReference>
<dbReference type="AlphaFoldDB" id="A0AAX2A8H1"/>
<comment type="similarity">
    <text evidence="2">Belongs to the YkuD family.</text>
</comment>
<evidence type="ECO:0000313" key="12">
    <source>
        <dbReference type="Proteomes" id="UP000289193"/>
    </source>
</evidence>
<accession>A0AAX2A8H1</accession>
<dbReference type="GO" id="GO:0009252">
    <property type="term" value="P:peptidoglycan biosynthetic process"/>
    <property type="evidence" value="ECO:0007669"/>
    <property type="project" value="UniProtKB-KW"/>
</dbReference>
<evidence type="ECO:0000256" key="7">
    <source>
        <dbReference type="PROSITE-ProRule" id="PRU01373"/>
    </source>
</evidence>
<evidence type="ECO:0000256" key="5">
    <source>
        <dbReference type="ARBA" id="ARBA00022984"/>
    </source>
</evidence>
<keyword evidence="12" id="KW-1185">Reference proteome</keyword>
<gene>
    <name evidence="9" type="ORF">ABIV_1541</name>
    <name evidence="10" type="ORF">CRV05_04490</name>
</gene>
<dbReference type="SUPFAM" id="SSF141523">
    <property type="entry name" value="L,D-transpeptidase catalytic domain-like"/>
    <property type="match status" value="1"/>
</dbReference>
<protein>
    <submittedName>
        <fullName evidence="9">Murein L,D-transpeptidase, YcbB/YkuD family</fullName>
    </submittedName>
</protein>
<dbReference type="InterPro" id="IPR005490">
    <property type="entry name" value="LD_TPept_cat_dom"/>
</dbReference>
<reference evidence="9 11" key="2">
    <citation type="submission" date="2018-07" db="EMBL/GenBank/DDBJ databases">
        <title>Complete genome of the Arcobacter bivalviorum type strain LMG 26154.</title>
        <authorList>
            <person name="Miller W.G."/>
            <person name="Yee E."/>
            <person name="Bono J.L."/>
        </authorList>
    </citation>
    <scope>NUCLEOTIDE SEQUENCE [LARGE SCALE GENOMIC DNA]</scope>
    <source>
        <strain evidence="9 11">LMG 26154</strain>
    </source>
</reference>
<evidence type="ECO:0000256" key="2">
    <source>
        <dbReference type="ARBA" id="ARBA00005992"/>
    </source>
</evidence>
<evidence type="ECO:0000313" key="9">
    <source>
        <dbReference type="EMBL" id="AXH12534.1"/>
    </source>
</evidence>
<feature type="domain" description="L,D-TPase catalytic" evidence="8">
    <location>
        <begin position="306"/>
        <end position="490"/>
    </location>
</feature>
<feature type="active site" description="Nucleophile" evidence="7">
    <location>
        <position position="467"/>
    </location>
</feature>
<evidence type="ECO:0000313" key="11">
    <source>
        <dbReference type="Proteomes" id="UP000253850"/>
    </source>
</evidence>
<evidence type="ECO:0000259" key="8">
    <source>
        <dbReference type="PROSITE" id="PS52029"/>
    </source>
</evidence>
<dbReference type="InterPro" id="IPR052905">
    <property type="entry name" value="LD-transpeptidase_YkuD-like"/>
</dbReference>
<sequence length="543" mass="64933">MSLKIFFLSTFLIYNLYAENKAFEIVISPKDKTILKYYYHFENKAIWIQNNNQIKDLAFDLINKIKQDKILKPQINKLFKFEKIENLLEHRDYLTKNSLIELDILLTKTYHEYMTYLAKGVINWQIFLDELKKIEEKDEIKAKWAKYEVRKNFITLLRKAIEKQDINLAINEVNYTFPYAKDLENEIKRLEEISQSGGYITIPETKTILKKGNSYPQIRQIRQRLYQSNDLDSIFCESEIENCLEYYDQTLFNAVINFQKRYGLIADGIIGEKTIEKLNTPVEEKIKTVRINLERMRWLPRNLGNEFILINIPAYKLKFYEDKEVQLKMDIIVGKKRFPTPIFSHRMSEIIVNPYWKIPQTIVKKEIIPKLVKNSDYLENENINVHENWDTNSLKFDVSNVDWNMYLDNDLIGTPKEAPMRFIQTPGGTNPLGRIKFLFPNQYSVYLHDTPEKHYFTLNEKTLSHGCIRLERPFELFEKIIFKEDETSFEKNKSIKNLEEKDFKLSKKIPIHIVYLTAWVENNKLQFRDDIYDYDKIQSRLLF</sequence>
<dbReference type="GO" id="GO:0008360">
    <property type="term" value="P:regulation of cell shape"/>
    <property type="evidence" value="ECO:0007669"/>
    <property type="project" value="UniProtKB-UniRule"/>
</dbReference>
<dbReference type="InterPro" id="IPR045380">
    <property type="entry name" value="LD_TPept_scaffold_dom"/>
</dbReference>
<keyword evidence="4 7" id="KW-0133">Cell shape</keyword>
<evidence type="ECO:0000256" key="3">
    <source>
        <dbReference type="ARBA" id="ARBA00022679"/>
    </source>
</evidence>
<dbReference type="RefSeq" id="WP_114839361.1">
    <property type="nucleotide sequence ID" value="NZ_CP031217.1"/>
</dbReference>
<dbReference type="GO" id="GO:0016740">
    <property type="term" value="F:transferase activity"/>
    <property type="evidence" value="ECO:0007669"/>
    <property type="project" value="UniProtKB-KW"/>
</dbReference>
<evidence type="ECO:0000256" key="6">
    <source>
        <dbReference type="ARBA" id="ARBA00023316"/>
    </source>
</evidence>
<dbReference type="PANTHER" id="PTHR41533">
    <property type="entry name" value="L,D-TRANSPEPTIDASE HI_1667-RELATED"/>
    <property type="match status" value="1"/>
</dbReference>